<evidence type="ECO:0000313" key="2">
    <source>
        <dbReference type="RefSeq" id="XP_075079982.1"/>
    </source>
</evidence>
<reference evidence="2" key="2">
    <citation type="submission" date="2025-08" db="UniProtKB">
        <authorList>
            <consortium name="RefSeq"/>
        </authorList>
    </citation>
    <scope>IDENTIFICATION</scope>
    <source>
        <tissue evidence="2">Leaf</tissue>
    </source>
</reference>
<name>A0AC58S4R8_TOBAC</name>
<accession>A0AC58S4R8</accession>
<dbReference type="RefSeq" id="XP_075079982.1">
    <property type="nucleotide sequence ID" value="XM_075223881.1"/>
</dbReference>
<gene>
    <name evidence="2" type="primary">LOC142165300</name>
</gene>
<organism evidence="1 2">
    <name type="scientific">Nicotiana tabacum</name>
    <name type="common">Common tobacco</name>
    <dbReference type="NCBI Taxonomy" id="4097"/>
    <lineage>
        <taxon>Eukaryota</taxon>
        <taxon>Viridiplantae</taxon>
        <taxon>Streptophyta</taxon>
        <taxon>Embryophyta</taxon>
        <taxon>Tracheophyta</taxon>
        <taxon>Spermatophyta</taxon>
        <taxon>Magnoliopsida</taxon>
        <taxon>eudicotyledons</taxon>
        <taxon>Gunneridae</taxon>
        <taxon>Pentapetalae</taxon>
        <taxon>asterids</taxon>
        <taxon>lamiids</taxon>
        <taxon>Solanales</taxon>
        <taxon>Solanaceae</taxon>
        <taxon>Nicotianoideae</taxon>
        <taxon>Nicotianeae</taxon>
        <taxon>Nicotiana</taxon>
    </lineage>
</organism>
<evidence type="ECO:0000313" key="1">
    <source>
        <dbReference type="Proteomes" id="UP000790787"/>
    </source>
</evidence>
<sequence length="239" mass="27514">MQQVSTSCTVGTPTGRIVVFGPIPKAIHEMGVGYSWNVVASSREGPYKIIGEMIDFLWENIICWFRIPKEIACDNGLQFIGSKVTKFLEALKIKKNHIFTSPSEHKWTGKSTNKVIIQNKKRLEAAKDKWPKELPRVLWTYRMTAKSSTRETPFFLVYSTEALIPMEIGEPTLRYLQADEEASNEALLVKLEQLDEQRDLAYIRMVTQKQRMERYYNGRANLHYFKSGGLGFKDSDSKH</sequence>
<protein>
    <submittedName>
        <fullName evidence="2">Uncharacterized protein LOC142165300</fullName>
    </submittedName>
</protein>
<reference evidence="1" key="1">
    <citation type="journal article" date="2014" name="Nat. Commun.">
        <title>The tobacco genome sequence and its comparison with those of tomato and potato.</title>
        <authorList>
            <person name="Sierro N."/>
            <person name="Battey J.N."/>
            <person name="Ouadi S."/>
            <person name="Bakaher N."/>
            <person name="Bovet L."/>
            <person name="Willig A."/>
            <person name="Goepfert S."/>
            <person name="Peitsch M.C."/>
            <person name="Ivanov N.V."/>
        </authorList>
    </citation>
    <scope>NUCLEOTIDE SEQUENCE [LARGE SCALE GENOMIC DNA]</scope>
</reference>
<proteinExistence type="predicted"/>
<dbReference type="Proteomes" id="UP000790787">
    <property type="component" value="Chromosome 10"/>
</dbReference>
<keyword evidence="1" id="KW-1185">Reference proteome</keyword>